<evidence type="ECO:0008006" key="3">
    <source>
        <dbReference type="Google" id="ProtNLM"/>
    </source>
</evidence>
<dbReference type="OrthoDB" id="1297682at2759"/>
<name>A0A1S4BKJ2_TOBAC</name>
<accession>A0A1S4BKJ2</accession>
<evidence type="ECO:0000256" key="1">
    <source>
        <dbReference type="SAM" id="MobiDB-lite"/>
    </source>
</evidence>
<gene>
    <name evidence="2" type="primary">LOC107809312</name>
</gene>
<dbReference type="KEGG" id="nta:107809312"/>
<dbReference type="PaxDb" id="4097-A0A1S4BKJ2"/>
<reference evidence="2" key="1">
    <citation type="submission" date="2025-08" db="UniProtKB">
        <authorList>
            <consortium name="RefSeq"/>
        </authorList>
    </citation>
    <scope>IDENTIFICATION</scope>
</reference>
<protein>
    <recommendedName>
        <fullName evidence="3">Myb/SANT-like domain-containing protein</fullName>
    </recommendedName>
</protein>
<evidence type="ECO:0000313" key="2">
    <source>
        <dbReference type="RefSeq" id="XP_016489401.1"/>
    </source>
</evidence>
<dbReference type="AlphaFoldDB" id="A0A1S4BKJ2"/>
<proteinExistence type="predicted"/>
<organism evidence="2">
    <name type="scientific">Nicotiana tabacum</name>
    <name type="common">Common tobacco</name>
    <dbReference type="NCBI Taxonomy" id="4097"/>
    <lineage>
        <taxon>Eukaryota</taxon>
        <taxon>Viridiplantae</taxon>
        <taxon>Streptophyta</taxon>
        <taxon>Embryophyta</taxon>
        <taxon>Tracheophyta</taxon>
        <taxon>Spermatophyta</taxon>
        <taxon>Magnoliopsida</taxon>
        <taxon>eudicotyledons</taxon>
        <taxon>Gunneridae</taxon>
        <taxon>Pentapetalae</taxon>
        <taxon>asterids</taxon>
        <taxon>lamiids</taxon>
        <taxon>Solanales</taxon>
        <taxon>Solanaceae</taxon>
        <taxon>Nicotianoideae</taxon>
        <taxon>Nicotianeae</taxon>
        <taxon>Nicotiana</taxon>
    </lineage>
</organism>
<dbReference type="RefSeq" id="XP_016489401.1">
    <property type="nucleotide sequence ID" value="XM_016633915.1"/>
</dbReference>
<feature type="compositionally biased region" description="Basic residues" evidence="1">
    <location>
        <begin position="47"/>
        <end position="58"/>
    </location>
</feature>
<feature type="region of interest" description="Disordered" evidence="1">
    <location>
        <begin position="36"/>
        <end position="58"/>
    </location>
</feature>
<sequence>MLYFYWSCQFYLVGATMVRASCIMHVTPEAGFEISDENSMTAPPPVNRKRKRMNKPRGAHAENWLDEDTSILIHILHEDARKYGFNSSTLSAPRWREVIDEFWMKSGKKDTYDEHHIKFK</sequence>